<evidence type="ECO:0008006" key="4">
    <source>
        <dbReference type="Google" id="ProtNLM"/>
    </source>
</evidence>
<keyword evidence="1" id="KW-0732">Signal</keyword>
<reference evidence="2 3" key="1">
    <citation type="submission" date="2022-01" db="EMBL/GenBank/DDBJ databases">
        <title>Whole genome-based taxonomy of the Shewanellaceae.</title>
        <authorList>
            <person name="Martin-Rodriguez A.J."/>
        </authorList>
    </citation>
    <scope>NUCLEOTIDE SEQUENCE [LARGE SCALE GENOMIC DNA]</scope>
    <source>
        <strain evidence="2 3">DSM 24955</strain>
    </source>
</reference>
<feature type="chain" id="PRO_5045798421" description="Lipoprotein" evidence="1">
    <location>
        <begin position="20"/>
        <end position="149"/>
    </location>
</feature>
<name>A0ABT0KSU9_9GAMM</name>
<feature type="signal peptide" evidence="1">
    <location>
        <begin position="1"/>
        <end position="19"/>
    </location>
</feature>
<evidence type="ECO:0000313" key="3">
    <source>
        <dbReference type="Proteomes" id="UP001202134"/>
    </source>
</evidence>
<accession>A0ABT0KSU9</accession>
<keyword evidence="3" id="KW-1185">Reference proteome</keyword>
<gene>
    <name evidence="2" type="ORF">L2737_16460</name>
</gene>
<organism evidence="2 3">
    <name type="scientific">Shewanella electrodiphila</name>
    <dbReference type="NCBI Taxonomy" id="934143"/>
    <lineage>
        <taxon>Bacteria</taxon>
        <taxon>Pseudomonadati</taxon>
        <taxon>Pseudomonadota</taxon>
        <taxon>Gammaproteobacteria</taxon>
        <taxon>Alteromonadales</taxon>
        <taxon>Shewanellaceae</taxon>
        <taxon>Shewanella</taxon>
    </lineage>
</organism>
<dbReference type="EMBL" id="JAKIKU010000009">
    <property type="protein sequence ID" value="MCL1046897.1"/>
    <property type="molecule type" value="Genomic_DNA"/>
</dbReference>
<evidence type="ECO:0000256" key="1">
    <source>
        <dbReference type="SAM" id="SignalP"/>
    </source>
</evidence>
<protein>
    <recommendedName>
        <fullName evidence="4">Lipoprotein</fullName>
    </recommendedName>
</protein>
<evidence type="ECO:0000313" key="2">
    <source>
        <dbReference type="EMBL" id="MCL1046897.1"/>
    </source>
</evidence>
<dbReference type="Proteomes" id="UP001202134">
    <property type="component" value="Unassembled WGS sequence"/>
</dbReference>
<comment type="caution">
    <text evidence="2">The sequence shown here is derived from an EMBL/GenBank/DDBJ whole genome shotgun (WGS) entry which is preliminary data.</text>
</comment>
<sequence>MRFLTKCAFLLFFIANLVGCDSQPPIEVSKSEVVDQTLCQFAKEVCEQSVNNQTVSLMINPVFTPSEKPLDIQLTFSVPVSDVQIRIEGRDMFMGVIPVRLETDDQKSFKGTAIYGSCSSNYMVWRTIVSYKQDGVSKSTWFDFLADNQ</sequence>
<dbReference type="RefSeq" id="WP_248956429.1">
    <property type="nucleotide sequence ID" value="NZ_JAKIKU010000009.1"/>
</dbReference>
<proteinExistence type="predicted"/>